<dbReference type="Pfam" id="PF01568">
    <property type="entry name" value="Molydop_binding"/>
    <property type="match status" value="1"/>
</dbReference>
<dbReference type="PANTHER" id="PTHR43742:SF9">
    <property type="entry name" value="TETRATHIONATE REDUCTASE SUBUNIT A"/>
    <property type="match status" value="1"/>
</dbReference>
<evidence type="ECO:0000256" key="4">
    <source>
        <dbReference type="ARBA" id="ARBA00022505"/>
    </source>
</evidence>
<dbReference type="SUPFAM" id="SSF53706">
    <property type="entry name" value="Formate dehydrogenase/DMSO reductase, domains 1-3"/>
    <property type="match status" value="1"/>
</dbReference>
<dbReference type="InterPro" id="IPR006963">
    <property type="entry name" value="Mopterin_OxRdtase_4Fe-4S_dom"/>
</dbReference>
<feature type="domain" description="4Fe-4S Mo/W bis-MGD-type" evidence="10">
    <location>
        <begin position="49"/>
        <end position="105"/>
    </location>
</feature>
<reference evidence="11" key="1">
    <citation type="submission" date="2023-06" db="EMBL/GenBank/DDBJ databases">
        <title>Uncultivated large filamentous bacteria from sulfidic sediments reveal new species and different genomic features in energy metabolism and defense.</title>
        <authorList>
            <person name="Fonseca A."/>
        </authorList>
    </citation>
    <scope>NUCLEOTIDE SEQUENCE</scope>
    <source>
        <strain evidence="11">HSG4</strain>
    </source>
</reference>
<dbReference type="InterPro" id="IPR006656">
    <property type="entry name" value="Mopterin_OxRdtase"/>
</dbReference>
<evidence type="ECO:0000256" key="7">
    <source>
        <dbReference type="ARBA" id="ARBA00023002"/>
    </source>
</evidence>
<keyword evidence="8" id="KW-0408">Iron</keyword>
<evidence type="ECO:0000313" key="11">
    <source>
        <dbReference type="EMBL" id="MDM8561719.1"/>
    </source>
</evidence>
<dbReference type="PANTHER" id="PTHR43742">
    <property type="entry name" value="TRIMETHYLAMINE-N-OXIDE REDUCTASE"/>
    <property type="match status" value="1"/>
</dbReference>
<dbReference type="EMBL" id="JAUCGM010000001">
    <property type="protein sequence ID" value="MDM8561719.1"/>
    <property type="molecule type" value="Genomic_DNA"/>
</dbReference>
<keyword evidence="4" id="KW-0500">Molybdenum</keyword>
<dbReference type="Gene3D" id="2.40.40.20">
    <property type="match status" value="1"/>
</dbReference>
<dbReference type="PROSITE" id="PS51669">
    <property type="entry name" value="4FE4S_MOW_BIS_MGD"/>
    <property type="match status" value="1"/>
</dbReference>
<evidence type="ECO:0000256" key="1">
    <source>
        <dbReference type="ARBA" id="ARBA00001942"/>
    </source>
</evidence>
<evidence type="ECO:0000256" key="2">
    <source>
        <dbReference type="ARBA" id="ARBA00010312"/>
    </source>
</evidence>
<evidence type="ECO:0000256" key="5">
    <source>
        <dbReference type="ARBA" id="ARBA00022723"/>
    </source>
</evidence>
<accession>A0ABT7VPZ5</accession>
<keyword evidence="3" id="KW-0004">4Fe-4S</keyword>
<organism evidence="11 12">
    <name type="scientific">Candidatus Marithioploca araucensis</name>
    <dbReference type="NCBI Taxonomy" id="70273"/>
    <lineage>
        <taxon>Bacteria</taxon>
        <taxon>Pseudomonadati</taxon>
        <taxon>Pseudomonadota</taxon>
        <taxon>Gammaproteobacteria</taxon>
        <taxon>Thiotrichales</taxon>
        <taxon>Thiotrichaceae</taxon>
        <taxon>Candidatus Marithioploca</taxon>
    </lineage>
</organism>
<comment type="similarity">
    <text evidence="2">Belongs to the prokaryotic molybdopterin-containing oxidoreductase family.</text>
</comment>
<name>A0ABT7VPZ5_9GAMM</name>
<dbReference type="Gene3D" id="3.40.50.740">
    <property type="match status" value="1"/>
</dbReference>
<evidence type="ECO:0000256" key="6">
    <source>
        <dbReference type="ARBA" id="ARBA00022729"/>
    </source>
</evidence>
<dbReference type="InterPro" id="IPR009010">
    <property type="entry name" value="Asp_de-COase-like_dom_sf"/>
</dbReference>
<dbReference type="InterPro" id="IPR006657">
    <property type="entry name" value="MoPterin_dinucl-bd_dom"/>
</dbReference>
<dbReference type="Proteomes" id="UP001171945">
    <property type="component" value="Unassembled WGS sequence"/>
</dbReference>
<dbReference type="InterPro" id="IPR006311">
    <property type="entry name" value="TAT_signal"/>
</dbReference>
<dbReference type="Pfam" id="PF04879">
    <property type="entry name" value="Molybdop_Fe4S4"/>
    <property type="match status" value="1"/>
</dbReference>
<gene>
    <name evidence="11" type="ORF">QUF54_00015</name>
</gene>
<dbReference type="Gene3D" id="3.40.228.10">
    <property type="entry name" value="Dimethylsulfoxide Reductase, domain 2"/>
    <property type="match status" value="1"/>
</dbReference>
<dbReference type="Gene3D" id="2.20.25.90">
    <property type="entry name" value="ADC-like domains"/>
    <property type="match status" value="1"/>
</dbReference>
<evidence type="ECO:0000259" key="10">
    <source>
        <dbReference type="PROSITE" id="PS51669"/>
    </source>
</evidence>
<proteinExistence type="inferred from homology"/>
<keyword evidence="9" id="KW-0411">Iron-sulfur</keyword>
<dbReference type="Pfam" id="PF00384">
    <property type="entry name" value="Molybdopterin"/>
    <property type="match status" value="1"/>
</dbReference>
<dbReference type="InterPro" id="IPR050612">
    <property type="entry name" value="Prok_Mopterin_Oxidored"/>
</dbReference>
<protein>
    <submittedName>
        <fullName evidence="11">Molybdopterin-dependent oxidoreductase</fullName>
    </submittedName>
</protein>
<evidence type="ECO:0000313" key="12">
    <source>
        <dbReference type="Proteomes" id="UP001171945"/>
    </source>
</evidence>
<evidence type="ECO:0000256" key="3">
    <source>
        <dbReference type="ARBA" id="ARBA00022485"/>
    </source>
</evidence>
<dbReference type="SUPFAM" id="SSF50692">
    <property type="entry name" value="ADC-like"/>
    <property type="match status" value="1"/>
</dbReference>
<dbReference type="SMART" id="SM00926">
    <property type="entry name" value="Molybdop_Fe4S4"/>
    <property type="match status" value="1"/>
</dbReference>
<evidence type="ECO:0000256" key="8">
    <source>
        <dbReference type="ARBA" id="ARBA00023004"/>
    </source>
</evidence>
<comment type="cofactor">
    <cofactor evidence="1">
        <name>Mo-bis(molybdopterin guanine dinucleotide)</name>
        <dbReference type="ChEBI" id="CHEBI:60539"/>
    </cofactor>
</comment>
<keyword evidence="6" id="KW-0732">Signal</keyword>
<dbReference type="PROSITE" id="PS51318">
    <property type="entry name" value="TAT"/>
    <property type="match status" value="1"/>
</dbReference>
<dbReference type="CDD" id="cd02778">
    <property type="entry name" value="MopB_CT_Thiosulfate-R-like"/>
    <property type="match status" value="1"/>
</dbReference>
<evidence type="ECO:0000256" key="9">
    <source>
        <dbReference type="ARBA" id="ARBA00023014"/>
    </source>
</evidence>
<keyword evidence="5" id="KW-0479">Metal-binding</keyword>
<keyword evidence="12" id="KW-1185">Reference proteome</keyword>
<comment type="caution">
    <text evidence="11">The sequence shown here is derived from an EMBL/GenBank/DDBJ whole genome shotgun (WGS) entry which is preliminary data.</text>
</comment>
<keyword evidence="7" id="KW-0560">Oxidoreductase</keyword>
<sequence>MSTHNNFDPSRRAFLGATVGGTALSIAGLPSQALARINAPHPHEKLKETTEVFGFCDMCYWRCGLKIRSRDERAVKIEGNPEHPNNWGVVCAKGNSGLMVAYAPNRLKYPMKRVGERGAGEWKRISWDEALDTVAKELKKIKEKYGPQALAMIGHGTWEKPYHRLAHAFGTPNTTSPVFGLCCGPRGLSNVMVTGRNLTGNETIDLENCKYFLMMGRNVTESLHNGETLGWINGVANGAKVVYFDPRYTITASKADEYYAIRPLTDHAFLLAMIHVVVNEALYDKKFVAEQTVGFEELKKRVQKYTPEWAESITDVPAEVIPRIAREMAAKAPSVFVYAPRRLTRSANDLGTGLSITILNTLFGVWDRKGGVFSPIKFEVPEIDLPKFKHAHLAKRIETGGDFDYSGDVPQAHIVDEKGQFQRADGAGVMGRWPLANAQYGLTNEMWKAMAEQKPYPIKMLMTAGGNGFLNSTDYKTIRQALMNLDFYVAADVMPNEMNMYADIILPEASYLERYDDLQTGGAKEGYVAVRMPAMKPLHDTRDAWTICKQIAERADLGQYFPHDSIKELIEERLKKAGHSLAEIEKKGIIKVPADPKENFRGEQGIPSVFPTPSGKAELVPSILKMMKFDDALDYVEQVRPDEDEFHFTFARIGFHTHARTQDNIFTAEFMPENLLWIHPEAANKRGIKDGDLVKVTVRDGRSEQIKVKVTLRIRKDTVFMVHGYGHFDKRMTTAYNKGASDSNLASSAQEPRVGSISMGQSLVKVEKV</sequence>